<evidence type="ECO:0000313" key="12">
    <source>
        <dbReference type="EMBL" id="BCX81883.1"/>
    </source>
</evidence>
<comment type="similarity">
    <text evidence="2">Belongs to the peptidase S1C family.</text>
</comment>
<evidence type="ECO:0000313" key="13">
    <source>
        <dbReference type="Proteomes" id="UP001321825"/>
    </source>
</evidence>
<evidence type="ECO:0000256" key="3">
    <source>
        <dbReference type="ARBA" id="ARBA00022670"/>
    </source>
</evidence>
<keyword evidence="8" id="KW-0720">Serine protease</keyword>
<evidence type="ECO:0000256" key="4">
    <source>
        <dbReference type="ARBA" id="ARBA00022729"/>
    </source>
</evidence>
<evidence type="ECO:0000259" key="11">
    <source>
        <dbReference type="PROSITE" id="PS50106"/>
    </source>
</evidence>
<dbReference type="CDD" id="cd10839">
    <property type="entry name" value="cpPDZ1_DegP-like"/>
    <property type="match status" value="1"/>
</dbReference>
<accession>A0AAU9C2P5</accession>
<dbReference type="InterPro" id="IPR001940">
    <property type="entry name" value="Peptidase_S1C"/>
</dbReference>
<dbReference type="CDD" id="cd23084">
    <property type="entry name" value="cpPDZ2_DegP-like"/>
    <property type="match status" value="1"/>
</dbReference>
<comment type="subcellular location">
    <subcellularLocation>
        <location evidence="1">Periplasm</location>
    </subcellularLocation>
</comment>
<dbReference type="Pfam" id="PF13365">
    <property type="entry name" value="Trypsin_2"/>
    <property type="match status" value="1"/>
</dbReference>
<dbReference type="FunFam" id="2.40.10.10:FF:000001">
    <property type="entry name" value="Periplasmic serine protease DegS"/>
    <property type="match status" value="1"/>
</dbReference>
<feature type="domain" description="PDZ" evidence="11">
    <location>
        <begin position="266"/>
        <end position="357"/>
    </location>
</feature>
<dbReference type="GO" id="GO:0042597">
    <property type="term" value="C:periplasmic space"/>
    <property type="evidence" value="ECO:0007669"/>
    <property type="project" value="UniProtKB-SubCell"/>
</dbReference>
<keyword evidence="13" id="KW-1185">Reference proteome</keyword>
<evidence type="ECO:0000256" key="7">
    <source>
        <dbReference type="ARBA" id="ARBA00022801"/>
    </source>
</evidence>
<dbReference type="NCBIfam" id="TIGR02037">
    <property type="entry name" value="degP_htrA_DO"/>
    <property type="match status" value="1"/>
</dbReference>
<feature type="binding site" evidence="10">
    <location>
        <begin position="220"/>
        <end position="222"/>
    </location>
    <ligand>
        <name>substrate</name>
    </ligand>
</feature>
<dbReference type="InterPro" id="IPR036034">
    <property type="entry name" value="PDZ_sf"/>
</dbReference>
<gene>
    <name evidence="12" type="ORF">MIT9_P1465</name>
</gene>
<dbReference type="InterPro" id="IPR001478">
    <property type="entry name" value="PDZ"/>
</dbReference>
<evidence type="ECO:0000256" key="9">
    <source>
        <dbReference type="PIRSR" id="PIRSR611782-1"/>
    </source>
</evidence>
<feature type="active site" description="Charge relay system" evidence="9">
    <location>
        <position position="148"/>
    </location>
</feature>
<keyword evidence="7" id="KW-0378">Hydrolase</keyword>
<feature type="binding site" evidence="10">
    <location>
        <position position="118"/>
    </location>
    <ligand>
        <name>substrate</name>
    </ligand>
</feature>
<dbReference type="Proteomes" id="UP001321825">
    <property type="component" value="Chromosome"/>
</dbReference>
<feature type="binding site" evidence="10">
    <location>
        <begin position="238"/>
        <end position="242"/>
    </location>
    <ligand>
        <name>substrate</name>
    </ligand>
</feature>
<evidence type="ECO:0000256" key="10">
    <source>
        <dbReference type="PIRSR" id="PIRSR611782-2"/>
    </source>
</evidence>
<evidence type="ECO:0000256" key="6">
    <source>
        <dbReference type="ARBA" id="ARBA00022764"/>
    </source>
</evidence>
<evidence type="ECO:0000256" key="1">
    <source>
        <dbReference type="ARBA" id="ARBA00004418"/>
    </source>
</evidence>
<dbReference type="Gene3D" id="2.40.10.120">
    <property type="match status" value="1"/>
</dbReference>
<dbReference type="PANTHER" id="PTHR22939">
    <property type="entry name" value="SERINE PROTEASE FAMILY S1C HTRA-RELATED"/>
    <property type="match status" value="1"/>
</dbReference>
<dbReference type="AlphaFoldDB" id="A0AAU9C2P5"/>
<reference evidence="13" key="1">
    <citation type="journal article" date="2024" name="Int. J. Syst. Evol. Microbiol.">
        <title>Methylomarinovum tepidoasis sp. nov., a moderately thermophilic methanotroph of the family Methylothermaceae isolated from a deep-sea hydrothermal field.</title>
        <authorList>
            <person name="Hirayama H."/>
            <person name="Takaki Y."/>
            <person name="Abe M."/>
            <person name="Miyazaki M."/>
            <person name="Uematsu K."/>
            <person name="Matsui Y."/>
            <person name="Takai K."/>
        </authorList>
    </citation>
    <scope>NUCLEOTIDE SEQUENCE [LARGE SCALE GENOMIC DNA]</scope>
    <source>
        <strain evidence="13">IT-9</strain>
    </source>
</reference>
<keyword evidence="5" id="KW-0677">Repeat</keyword>
<dbReference type="InterPro" id="IPR009003">
    <property type="entry name" value="Peptidase_S1_PA"/>
</dbReference>
<keyword evidence="3 12" id="KW-0645">Protease</keyword>
<dbReference type="InterPro" id="IPR041489">
    <property type="entry name" value="PDZ_6"/>
</dbReference>
<dbReference type="KEGG" id="mcau:MIT9_P1465"/>
<dbReference type="Pfam" id="PF13180">
    <property type="entry name" value="PDZ_2"/>
    <property type="match status" value="1"/>
</dbReference>
<protein>
    <submittedName>
        <fullName evidence="12">Serine protease DegQ</fullName>
    </submittedName>
</protein>
<dbReference type="GO" id="GO:0006508">
    <property type="term" value="P:proteolysis"/>
    <property type="evidence" value="ECO:0007669"/>
    <property type="project" value="UniProtKB-KW"/>
</dbReference>
<dbReference type="InterPro" id="IPR011782">
    <property type="entry name" value="Pept_S1C_Do"/>
</dbReference>
<dbReference type="PROSITE" id="PS50106">
    <property type="entry name" value="PDZ"/>
    <property type="match status" value="2"/>
</dbReference>
<organism evidence="12 13">
    <name type="scientific">Methylomarinovum caldicuralii</name>
    <dbReference type="NCBI Taxonomy" id="438856"/>
    <lineage>
        <taxon>Bacteria</taxon>
        <taxon>Pseudomonadati</taxon>
        <taxon>Pseudomonadota</taxon>
        <taxon>Gammaproteobacteria</taxon>
        <taxon>Methylococcales</taxon>
        <taxon>Methylothermaceae</taxon>
        <taxon>Methylomarinovum</taxon>
    </lineage>
</organism>
<dbReference type="SUPFAM" id="SSF50156">
    <property type="entry name" value="PDZ domain-like"/>
    <property type="match status" value="2"/>
</dbReference>
<feature type="active site" description="Charge relay system" evidence="9">
    <location>
        <position position="222"/>
    </location>
</feature>
<feature type="binding site" evidence="10">
    <location>
        <position position="148"/>
    </location>
    <ligand>
        <name>substrate</name>
    </ligand>
</feature>
<name>A0AAU9C2P5_9GAMM</name>
<evidence type="ECO:0000256" key="2">
    <source>
        <dbReference type="ARBA" id="ARBA00010541"/>
    </source>
</evidence>
<feature type="domain" description="PDZ" evidence="11">
    <location>
        <begin position="350"/>
        <end position="458"/>
    </location>
</feature>
<dbReference type="EMBL" id="AP024714">
    <property type="protein sequence ID" value="BCX81883.1"/>
    <property type="molecule type" value="Genomic_DNA"/>
</dbReference>
<dbReference type="SMART" id="SM00228">
    <property type="entry name" value="PDZ"/>
    <property type="match status" value="2"/>
</dbReference>
<proteinExistence type="inferred from homology"/>
<dbReference type="PANTHER" id="PTHR22939:SF129">
    <property type="entry name" value="SERINE PROTEASE HTRA2, MITOCHONDRIAL"/>
    <property type="match status" value="1"/>
</dbReference>
<dbReference type="PRINTS" id="PR00834">
    <property type="entry name" value="PROTEASES2C"/>
</dbReference>
<dbReference type="Gene3D" id="2.30.42.10">
    <property type="match status" value="2"/>
</dbReference>
<keyword evidence="6" id="KW-0574">Periplasm</keyword>
<evidence type="ECO:0000256" key="5">
    <source>
        <dbReference type="ARBA" id="ARBA00022737"/>
    </source>
</evidence>
<sequence length="467" mass="49844">MMNRLLATLLFGVFFSLSAQGGIIPWLKGGKTEAEAQAPAGLQRDNLPSLAPMLEHVLPAVVNIAASGKVVVENPLLQDPFFRYFFRGMPPQMERKTQSVGSGVIVDAGKGYVITNHHVVKNADTIYVILKDRRRIKAKLVGSDPETDIAVLKVKPDHLQALPLGDSDTLRVGDFVVAIGNPFGLGQTVTSGIVSALGRTGLGIEGYENFIQTDASINPGNSGGALVDLRGRLVGINTAIVAPSGGNVGIGFAIPINMAHQVMQQIIKYGEVKRGMLGVQVQDLTPELAEAMGIDVKEGALISGITKGSAAEKAGLKPGDVIIGFDGKRVKNSAQLRNLVGLKRVGDKAEVELIRDGKRMTVTVTIGKPIAEGGPVTDIPMLEGAYLSDIPPDHPLYDEVQGVLVAGVEMGSPAWQAGLRKGDIILSVNRKRVKSVAEFLQVARQSPDRLLLRIRRGNFSLFLVLER</sequence>
<dbReference type="Pfam" id="PF17820">
    <property type="entry name" value="PDZ_6"/>
    <property type="match status" value="1"/>
</dbReference>
<feature type="active site" description="Charge relay system" evidence="9">
    <location>
        <position position="118"/>
    </location>
</feature>
<evidence type="ECO:0000256" key="8">
    <source>
        <dbReference type="ARBA" id="ARBA00022825"/>
    </source>
</evidence>
<dbReference type="SUPFAM" id="SSF50494">
    <property type="entry name" value="Trypsin-like serine proteases"/>
    <property type="match status" value="1"/>
</dbReference>
<dbReference type="GO" id="GO:0004252">
    <property type="term" value="F:serine-type endopeptidase activity"/>
    <property type="evidence" value="ECO:0007669"/>
    <property type="project" value="InterPro"/>
</dbReference>
<keyword evidence="4" id="KW-0732">Signal</keyword>